<feature type="domain" description="N-acetyltransferase" evidence="5">
    <location>
        <begin position="150"/>
        <end position="241"/>
    </location>
</feature>
<proteinExistence type="inferred from homology"/>
<dbReference type="PANTHER" id="PTHR13256">
    <property type="entry name" value="N-ACETYLTRANSFERASE 9"/>
    <property type="match status" value="1"/>
</dbReference>
<evidence type="ECO:0000313" key="6">
    <source>
        <dbReference type="EMBL" id="KAF5314710.1"/>
    </source>
</evidence>
<comment type="caution">
    <text evidence="6">The sequence shown here is derived from an EMBL/GenBank/DDBJ whole genome shotgun (WGS) entry which is preliminary data.</text>
</comment>
<keyword evidence="2" id="KW-0808">Transferase</keyword>
<evidence type="ECO:0000256" key="1">
    <source>
        <dbReference type="ARBA" id="ARBA00009342"/>
    </source>
</evidence>
<dbReference type="SUPFAM" id="SSF55729">
    <property type="entry name" value="Acyl-CoA N-acyltransferases (Nat)"/>
    <property type="match status" value="1"/>
</dbReference>
<evidence type="ECO:0000256" key="2">
    <source>
        <dbReference type="ARBA" id="ARBA00022679"/>
    </source>
</evidence>
<dbReference type="InterPro" id="IPR000182">
    <property type="entry name" value="GNAT_dom"/>
</dbReference>
<dbReference type="EMBL" id="JAACJK010000221">
    <property type="protein sequence ID" value="KAF5314710.1"/>
    <property type="molecule type" value="Genomic_DNA"/>
</dbReference>
<dbReference type="InterPro" id="IPR039135">
    <property type="entry name" value="NAT9-like"/>
</dbReference>
<evidence type="ECO:0000259" key="5">
    <source>
        <dbReference type="PROSITE" id="PS51186"/>
    </source>
</evidence>
<evidence type="ECO:0000256" key="4">
    <source>
        <dbReference type="SAM" id="MobiDB-lite"/>
    </source>
</evidence>
<dbReference type="AlphaFoldDB" id="A0A8H5EW18"/>
<feature type="compositionally biased region" description="Acidic residues" evidence="4">
    <location>
        <begin position="138"/>
        <end position="150"/>
    </location>
</feature>
<dbReference type="InterPro" id="IPR016181">
    <property type="entry name" value="Acyl_CoA_acyltransferase"/>
</dbReference>
<protein>
    <recommendedName>
        <fullName evidence="5">N-acetyltransferase domain-containing protein</fullName>
    </recommendedName>
</protein>
<dbReference type="GO" id="GO:0008080">
    <property type="term" value="F:N-acetyltransferase activity"/>
    <property type="evidence" value="ECO:0007669"/>
    <property type="project" value="InterPro"/>
</dbReference>
<dbReference type="OrthoDB" id="5043642at2759"/>
<dbReference type="Gene3D" id="3.40.630.30">
    <property type="match status" value="1"/>
</dbReference>
<comment type="similarity">
    <text evidence="1">Belongs to the acetyltransferase family. GNAT subfamily.</text>
</comment>
<evidence type="ECO:0000313" key="7">
    <source>
        <dbReference type="Proteomes" id="UP000541558"/>
    </source>
</evidence>
<evidence type="ECO:0000256" key="3">
    <source>
        <dbReference type="ARBA" id="ARBA00023315"/>
    </source>
</evidence>
<dbReference type="Pfam" id="PF13302">
    <property type="entry name" value="Acetyltransf_3"/>
    <property type="match status" value="1"/>
</dbReference>
<keyword evidence="7" id="KW-1185">Reference proteome</keyword>
<dbReference type="PROSITE" id="PS51186">
    <property type="entry name" value="GNAT"/>
    <property type="match status" value="1"/>
</dbReference>
<dbReference type="PANTHER" id="PTHR13256:SF16">
    <property type="entry name" value="ALPHA_BETA-TUBULIN-N-ACETYLTRANSFERASE 9"/>
    <property type="match status" value="1"/>
</dbReference>
<keyword evidence="3" id="KW-0012">Acyltransferase</keyword>
<sequence>MKANINQVLVGKKAVLVPYAASHVPKYHEWMLSEELRELTASEPLSLEEEYEMQGISAPSICQLHLPMLDFAEKWQVDEDKLTFIILSREGVDLPDDSSISPSDPQLKQCPMVGDVNIFLSGSLQNLRSPLKRAYDSEHEEDREEEEEEGHAEVEIMIAEPAYRRKGYAREALQLMLHYATGHPFSSSTTIESPLKIAPTRLLTRISETNEASISLFETLGFQLTKRIQVFAEIEMRWQADLSL</sequence>
<organism evidence="6 7">
    <name type="scientific">Ephemerocybe angulata</name>
    <dbReference type="NCBI Taxonomy" id="980116"/>
    <lineage>
        <taxon>Eukaryota</taxon>
        <taxon>Fungi</taxon>
        <taxon>Dikarya</taxon>
        <taxon>Basidiomycota</taxon>
        <taxon>Agaricomycotina</taxon>
        <taxon>Agaricomycetes</taxon>
        <taxon>Agaricomycetidae</taxon>
        <taxon>Agaricales</taxon>
        <taxon>Agaricineae</taxon>
        <taxon>Psathyrellaceae</taxon>
        <taxon>Ephemerocybe</taxon>
    </lineage>
</organism>
<dbReference type="Proteomes" id="UP000541558">
    <property type="component" value="Unassembled WGS sequence"/>
</dbReference>
<accession>A0A8H5EW18</accession>
<reference evidence="6 7" key="1">
    <citation type="journal article" date="2020" name="ISME J.">
        <title>Uncovering the hidden diversity of litter-decomposition mechanisms in mushroom-forming fungi.</title>
        <authorList>
            <person name="Floudas D."/>
            <person name="Bentzer J."/>
            <person name="Ahren D."/>
            <person name="Johansson T."/>
            <person name="Persson P."/>
            <person name="Tunlid A."/>
        </authorList>
    </citation>
    <scope>NUCLEOTIDE SEQUENCE [LARGE SCALE GENOMIC DNA]</scope>
    <source>
        <strain evidence="6 7">CBS 175.51</strain>
    </source>
</reference>
<gene>
    <name evidence="6" type="ORF">D9611_007025</name>
</gene>
<name>A0A8H5EW18_9AGAR</name>
<feature type="region of interest" description="Disordered" evidence="4">
    <location>
        <begin position="133"/>
        <end position="152"/>
    </location>
</feature>